<evidence type="ECO:0000256" key="5">
    <source>
        <dbReference type="ARBA" id="ARBA00022927"/>
    </source>
</evidence>
<organism evidence="12 13">
    <name type="scientific">Knufia fluminis</name>
    <dbReference type="NCBI Taxonomy" id="191047"/>
    <lineage>
        <taxon>Eukaryota</taxon>
        <taxon>Fungi</taxon>
        <taxon>Dikarya</taxon>
        <taxon>Ascomycota</taxon>
        <taxon>Pezizomycotina</taxon>
        <taxon>Eurotiomycetes</taxon>
        <taxon>Chaetothyriomycetidae</taxon>
        <taxon>Chaetothyriales</taxon>
        <taxon>Trichomeriaceae</taxon>
        <taxon>Knufia</taxon>
    </lineage>
</organism>
<comment type="subcellular location">
    <subcellularLocation>
        <location evidence="1">Golgi apparatus membrane</location>
        <topology evidence="1">Peripheral membrane protein</topology>
    </subcellularLocation>
</comment>
<keyword evidence="13" id="KW-1185">Reference proteome</keyword>
<evidence type="ECO:0000256" key="4">
    <source>
        <dbReference type="ARBA" id="ARBA00022448"/>
    </source>
</evidence>
<dbReference type="Pfam" id="PF06148">
    <property type="entry name" value="COG2_N"/>
    <property type="match status" value="1"/>
</dbReference>
<evidence type="ECO:0000259" key="11">
    <source>
        <dbReference type="Pfam" id="PF06148"/>
    </source>
</evidence>
<dbReference type="GO" id="GO:0006891">
    <property type="term" value="P:intra-Golgi vesicle-mediated transport"/>
    <property type="evidence" value="ECO:0007669"/>
    <property type="project" value="TreeGrafter"/>
</dbReference>
<comment type="caution">
    <text evidence="12">The sequence shown here is derived from an EMBL/GenBank/DDBJ whole genome shotgun (WGS) entry which is preliminary data.</text>
</comment>
<keyword evidence="9" id="KW-0175">Coiled coil</keyword>
<feature type="domain" description="Conserved oligomeric Golgi complex subunit 2 N-terminal" evidence="11">
    <location>
        <begin position="39"/>
        <end position="113"/>
    </location>
</feature>
<dbReference type="GO" id="GO:0007030">
    <property type="term" value="P:Golgi organization"/>
    <property type="evidence" value="ECO:0007669"/>
    <property type="project" value="InterPro"/>
</dbReference>
<evidence type="ECO:0000256" key="9">
    <source>
        <dbReference type="SAM" id="Coils"/>
    </source>
</evidence>
<sequence length="303" mass="34542">MASATPGTHSYFSDPIESDSSETYNYDTDTDTPLPFPLPLNRTAFLNPSFSASSFLSTLQNRFQTLEDLQSELQDLLRSLNRELVDLVNDNYTEFLSLGEKLRGGEERIEEVRVGLLGFRGDVGGVRDLVSERGDEVRGLLGEKRGLRRDGAVGRGLLEVDERLEELEGRLGIAQHGVEKLSKNDAPEDDTQIGDFKDWDESWTADDMDELDLMPSDYEEEDEKTQQDSDIPRRLRRNLEQLQIIQVLSKRCGEQHPFILAQRDRISQIKDVLRRDLESAIRAQGDVKVKQRIIRMRSGLDEE</sequence>
<dbReference type="GO" id="GO:0000139">
    <property type="term" value="C:Golgi membrane"/>
    <property type="evidence" value="ECO:0007669"/>
    <property type="project" value="UniProtKB-SubCell"/>
</dbReference>
<evidence type="ECO:0000256" key="7">
    <source>
        <dbReference type="ARBA" id="ARBA00023136"/>
    </source>
</evidence>
<reference evidence="12 13" key="1">
    <citation type="submission" date="2022-12" db="EMBL/GenBank/DDBJ databases">
        <title>Genomic features and morphological characterization of a novel Knufia sp. strain isolated from spacecraft assembly facility.</title>
        <authorList>
            <person name="Teixeira M."/>
            <person name="Chander A.M."/>
            <person name="Stajich J.E."/>
            <person name="Venkateswaran K."/>
        </authorList>
    </citation>
    <scope>NUCLEOTIDE SEQUENCE [LARGE SCALE GENOMIC DNA]</scope>
    <source>
        <strain evidence="12 13">FJI-L2-BK-P2</strain>
    </source>
</reference>
<keyword evidence="7" id="KW-0472">Membrane</keyword>
<keyword evidence="6" id="KW-0333">Golgi apparatus</keyword>
<evidence type="ECO:0000256" key="3">
    <source>
        <dbReference type="ARBA" id="ARBA00020977"/>
    </source>
</evidence>
<dbReference type="AlphaFoldDB" id="A0AAN8F8Q9"/>
<dbReference type="EMBL" id="JAKLMC020000011">
    <property type="protein sequence ID" value="KAK5953411.1"/>
    <property type="molecule type" value="Genomic_DNA"/>
</dbReference>
<evidence type="ECO:0000313" key="13">
    <source>
        <dbReference type="Proteomes" id="UP001316803"/>
    </source>
</evidence>
<dbReference type="PANTHER" id="PTHR12961:SF0">
    <property type="entry name" value="CONSERVED OLIGOMERIC GOLGI COMPLEX SUBUNIT 2"/>
    <property type="match status" value="1"/>
</dbReference>
<feature type="coiled-coil region" evidence="9">
    <location>
        <begin position="56"/>
        <end position="90"/>
    </location>
</feature>
<keyword evidence="4" id="KW-0813">Transport</keyword>
<comment type="similarity">
    <text evidence="2">Belongs to the COG2 family.</text>
</comment>
<evidence type="ECO:0000256" key="1">
    <source>
        <dbReference type="ARBA" id="ARBA00004395"/>
    </source>
</evidence>
<evidence type="ECO:0000256" key="6">
    <source>
        <dbReference type="ARBA" id="ARBA00023034"/>
    </source>
</evidence>
<proteinExistence type="inferred from homology"/>
<evidence type="ECO:0000313" key="12">
    <source>
        <dbReference type="EMBL" id="KAK5953411.1"/>
    </source>
</evidence>
<evidence type="ECO:0000256" key="2">
    <source>
        <dbReference type="ARBA" id="ARBA00007603"/>
    </source>
</evidence>
<name>A0AAN8F8Q9_9EURO</name>
<dbReference type="GO" id="GO:0015031">
    <property type="term" value="P:protein transport"/>
    <property type="evidence" value="ECO:0007669"/>
    <property type="project" value="UniProtKB-KW"/>
</dbReference>
<dbReference type="InterPro" id="IPR024602">
    <property type="entry name" value="COG_su2_N"/>
</dbReference>
<feature type="compositionally biased region" description="Polar residues" evidence="10">
    <location>
        <begin position="1"/>
        <end position="11"/>
    </location>
</feature>
<protein>
    <recommendedName>
        <fullName evidence="3">Conserved oligomeric Golgi complex subunit 2</fullName>
    </recommendedName>
    <alternativeName>
        <fullName evidence="8">Component of oligomeric Golgi complex 2</fullName>
    </alternativeName>
</protein>
<evidence type="ECO:0000256" key="10">
    <source>
        <dbReference type="SAM" id="MobiDB-lite"/>
    </source>
</evidence>
<keyword evidence="5" id="KW-0653">Protein transport</keyword>
<dbReference type="PANTHER" id="PTHR12961">
    <property type="entry name" value="CONSERVED OLIGOMERIC GOLGI COMPLEX COMPONENT 2"/>
    <property type="match status" value="1"/>
</dbReference>
<feature type="region of interest" description="Disordered" evidence="10">
    <location>
        <begin position="1"/>
        <end position="30"/>
    </location>
</feature>
<dbReference type="InterPro" id="IPR009316">
    <property type="entry name" value="COG2"/>
</dbReference>
<dbReference type="Proteomes" id="UP001316803">
    <property type="component" value="Unassembled WGS sequence"/>
</dbReference>
<dbReference type="GO" id="GO:0017119">
    <property type="term" value="C:Golgi transport complex"/>
    <property type="evidence" value="ECO:0007669"/>
    <property type="project" value="TreeGrafter"/>
</dbReference>
<accession>A0AAN8F8Q9</accession>
<gene>
    <name evidence="12" type="ORF">OHC33_005355</name>
</gene>
<evidence type="ECO:0000256" key="8">
    <source>
        <dbReference type="ARBA" id="ARBA00031344"/>
    </source>
</evidence>